<dbReference type="AlphaFoldDB" id="A0A7S4EV67"/>
<name>A0A7S4EV67_CHRCT</name>
<dbReference type="GO" id="GO:0051087">
    <property type="term" value="F:protein-folding chaperone binding"/>
    <property type="evidence" value="ECO:0007669"/>
    <property type="project" value="InterPro"/>
</dbReference>
<evidence type="ECO:0000313" key="4">
    <source>
        <dbReference type="EMBL" id="CAE0753921.1"/>
    </source>
</evidence>
<accession>A0A7S4EV67</accession>
<dbReference type="GO" id="GO:0001671">
    <property type="term" value="F:ATPase activator activity"/>
    <property type="evidence" value="ECO:0007669"/>
    <property type="project" value="InterPro"/>
</dbReference>
<dbReference type="GO" id="GO:0044571">
    <property type="term" value="P:[2Fe-2S] cluster assembly"/>
    <property type="evidence" value="ECO:0007669"/>
    <property type="project" value="InterPro"/>
</dbReference>
<dbReference type="InterPro" id="IPR001623">
    <property type="entry name" value="DnaJ_domain"/>
</dbReference>
<reference evidence="4" key="1">
    <citation type="submission" date="2021-01" db="EMBL/GenBank/DDBJ databases">
        <authorList>
            <person name="Corre E."/>
            <person name="Pelletier E."/>
            <person name="Niang G."/>
            <person name="Scheremetjew M."/>
            <person name="Finn R."/>
            <person name="Kale V."/>
            <person name="Holt S."/>
            <person name="Cochrane G."/>
            <person name="Meng A."/>
            <person name="Brown T."/>
            <person name="Cohen L."/>
        </authorList>
    </citation>
    <scope>NUCLEOTIDE SEQUENCE</scope>
    <source>
        <strain evidence="4">CCMP645</strain>
    </source>
</reference>
<protein>
    <recommendedName>
        <fullName evidence="3">J domain-containing protein</fullName>
    </recommendedName>
</protein>
<dbReference type="EMBL" id="HBIZ01010954">
    <property type="protein sequence ID" value="CAE0753921.1"/>
    <property type="molecule type" value="Transcribed_RNA"/>
</dbReference>
<dbReference type="PROSITE" id="PS50076">
    <property type="entry name" value="DNAJ_2"/>
    <property type="match status" value="1"/>
</dbReference>
<dbReference type="InterPro" id="IPR009073">
    <property type="entry name" value="HscB_oligo_C"/>
</dbReference>
<dbReference type="InterPro" id="IPR004640">
    <property type="entry name" value="HscB"/>
</dbReference>
<proteinExistence type="inferred from homology"/>
<comment type="similarity">
    <text evidence="1">Belongs to the HscB family.</text>
</comment>
<dbReference type="PANTHER" id="PTHR14021">
    <property type="entry name" value="IRON-SULFUR CLUSTER CO-CHAPERONE PROTEIN HSCB"/>
    <property type="match status" value="1"/>
</dbReference>
<feature type="domain" description="J" evidence="3">
    <location>
        <begin position="82"/>
        <end position="156"/>
    </location>
</feature>
<dbReference type="SMART" id="SM00271">
    <property type="entry name" value="DnaJ"/>
    <property type="match status" value="1"/>
</dbReference>
<dbReference type="InterPro" id="IPR036869">
    <property type="entry name" value="J_dom_sf"/>
</dbReference>
<dbReference type="GO" id="GO:0051259">
    <property type="term" value="P:protein complex oligomerization"/>
    <property type="evidence" value="ECO:0007669"/>
    <property type="project" value="InterPro"/>
</dbReference>
<keyword evidence="2" id="KW-0143">Chaperone</keyword>
<dbReference type="NCBIfam" id="TIGR00714">
    <property type="entry name" value="hscB"/>
    <property type="match status" value="1"/>
</dbReference>
<dbReference type="Pfam" id="PF00226">
    <property type="entry name" value="DnaJ"/>
    <property type="match status" value="1"/>
</dbReference>
<sequence>MAAMRASCPRLCPRIALTPSRRSRGLLHQLGLMQEIETHRFVGTCAGVCSNTAVGHSGQIKCSIIQPFCLKSRTLCTKGHPDLFALLGVERSFALDSAQLHSAYKRVMSEFHPDRLGHKSASDQADAASHTAAVTHAYTVISRPHLRAKHLLELRGRPLDEDEGGDLLGAEFLMEVMESREAIESATSAQMSKLREVNARRMAEVSAALRAAFDEAQLDDARRLTAQLQYLHKIESEINERTAVE</sequence>
<dbReference type="PANTHER" id="PTHR14021:SF15">
    <property type="entry name" value="IRON-SULFUR CLUSTER CO-CHAPERONE PROTEIN HSCB"/>
    <property type="match status" value="1"/>
</dbReference>
<dbReference type="SUPFAM" id="SSF47144">
    <property type="entry name" value="HSC20 (HSCB), C-terminal oligomerisation domain"/>
    <property type="match status" value="1"/>
</dbReference>
<evidence type="ECO:0000256" key="1">
    <source>
        <dbReference type="ARBA" id="ARBA00010476"/>
    </source>
</evidence>
<evidence type="ECO:0000259" key="3">
    <source>
        <dbReference type="PROSITE" id="PS50076"/>
    </source>
</evidence>
<gene>
    <name evidence="4" type="ORF">PCAR00345_LOCUS6508</name>
</gene>
<dbReference type="Gene3D" id="1.10.287.110">
    <property type="entry name" value="DnaJ domain"/>
    <property type="match status" value="1"/>
</dbReference>
<dbReference type="CDD" id="cd06257">
    <property type="entry name" value="DnaJ"/>
    <property type="match status" value="1"/>
</dbReference>
<dbReference type="SUPFAM" id="SSF46565">
    <property type="entry name" value="Chaperone J-domain"/>
    <property type="match status" value="1"/>
</dbReference>
<evidence type="ECO:0000256" key="2">
    <source>
        <dbReference type="ARBA" id="ARBA00023186"/>
    </source>
</evidence>
<dbReference type="InterPro" id="IPR036386">
    <property type="entry name" value="HscB_C_sf"/>
</dbReference>
<dbReference type="Pfam" id="PF07743">
    <property type="entry name" value="HSCB_C"/>
    <property type="match status" value="1"/>
</dbReference>
<dbReference type="Gene3D" id="1.20.1280.20">
    <property type="entry name" value="HscB, C-terminal domain"/>
    <property type="match status" value="1"/>
</dbReference>
<organism evidence="4">
    <name type="scientific">Chrysotila carterae</name>
    <name type="common">Marine alga</name>
    <name type="synonym">Syracosphaera carterae</name>
    <dbReference type="NCBI Taxonomy" id="13221"/>
    <lineage>
        <taxon>Eukaryota</taxon>
        <taxon>Haptista</taxon>
        <taxon>Haptophyta</taxon>
        <taxon>Prymnesiophyceae</taxon>
        <taxon>Isochrysidales</taxon>
        <taxon>Isochrysidaceae</taxon>
        <taxon>Chrysotila</taxon>
    </lineage>
</organism>